<evidence type="ECO:0000313" key="4">
    <source>
        <dbReference type="Ensembl" id="ENSTNIP00000013478.1"/>
    </source>
</evidence>
<evidence type="ECO:0000313" key="3">
    <source>
        <dbReference type="EMBL" id="CAG01278.1"/>
    </source>
</evidence>
<evidence type="ECO:0000256" key="1">
    <source>
        <dbReference type="SAM" id="MobiDB-lite"/>
    </source>
</evidence>
<evidence type="ECO:0000256" key="2">
    <source>
        <dbReference type="SAM" id="SignalP"/>
    </source>
</evidence>
<sequence length="138" mass="13745">MKLSLLVACVLWGTLCAPHHMVSAIYVPPEMMPAGAPVESSNNADAQTRSLGGAARGSSKQGIPRLSGGAEVNPLVMDLPDPAAAAPVGAAADPVLLVPAAPAVPVVPAVPVAPSNPSGPQAPVVVPFADDDDDDDDD</sequence>
<feature type="region of interest" description="Disordered" evidence="1">
    <location>
        <begin position="108"/>
        <end position="138"/>
    </location>
</feature>
<feature type="region of interest" description="Disordered" evidence="1">
    <location>
        <begin position="36"/>
        <end position="71"/>
    </location>
</feature>
<protein>
    <submittedName>
        <fullName evidence="3">(spotted green pufferfish) hypothetical protein</fullName>
    </submittedName>
</protein>
<name>Q4SDK4_TETNG</name>
<feature type="compositionally biased region" description="Acidic residues" evidence="1">
    <location>
        <begin position="129"/>
        <end position="138"/>
    </location>
</feature>
<accession>Q4SDK4</accession>
<evidence type="ECO:0000313" key="5">
    <source>
        <dbReference type="Proteomes" id="UP000007303"/>
    </source>
</evidence>
<reference evidence="3" key="2">
    <citation type="submission" date="2004-02" db="EMBL/GenBank/DDBJ databases">
        <authorList>
            <consortium name="Genoscope"/>
            <consortium name="Whitehead Institute Centre for Genome Research"/>
        </authorList>
    </citation>
    <scope>NUCLEOTIDE SEQUENCE</scope>
</reference>
<keyword evidence="5" id="KW-1185">Reference proteome</keyword>
<gene>
    <name evidence="3" type="ORF">GSTENG00019996001</name>
</gene>
<feature type="chain" id="PRO_5014105062" evidence="2">
    <location>
        <begin position="25"/>
        <end position="138"/>
    </location>
</feature>
<organism evidence="3">
    <name type="scientific">Tetraodon nigroviridis</name>
    <name type="common">Spotted green pufferfish</name>
    <name type="synonym">Chelonodon nigroviridis</name>
    <dbReference type="NCBI Taxonomy" id="99883"/>
    <lineage>
        <taxon>Eukaryota</taxon>
        <taxon>Metazoa</taxon>
        <taxon>Chordata</taxon>
        <taxon>Craniata</taxon>
        <taxon>Vertebrata</taxon>
        <taxon>Euteleostomi</taxon>
        <taxon>Actinopterygii</taxon>
        <taxon>Neopterygii</taxon>
        <taxon>Teleostei</taxon>
        <taxon>Neoteleostei</taxon>
        <taxon>Acanthomorphata</taxon>
        <taxon>Eupercaria</taxon>
        <taxon>Tetraodontiformes</taxon>
        <taxon>Tetradontoidea</taxon>
        <taxon>Tetraodontidae</taxon>
        <taxon>Tetraodon</taxon>
    </lineage>
</organism>
<reference evidence="4" key="3">
    <citation type="submission" date="2025-05" db="UniProtKB">
        <authorList>
            <consortium name="Ensembl"/>
        </authorList>
    </citation>
    <scope>IDENTIFICATION</scope>
</reference>
<proteinExistence type="predicted"/>
<feature type="signal peptide" evidence="2">
    <location>
        <begin position="1"/>
        <end position="24"/>
    </location>
</feature>
<dbReference type="Ensembl" id="ENSTNIT00000013672.1">
    <property type="protein sequence ID" value="ENSTNIP00000013478.1"/>
    <property type="gene ID" value="ENSTNIG00000010566.1"/>
</dbReference>
<dbReference type="KEGG" id="tng:GSTEN00019996G001"/>
<dbReference type="HOGENOM" id="CLU_1854610_0_0_1"/>
<dbReference type="AlphaFoldDB" id="Q4SDK4"/>
<keyword evidence="2" id="KW-0732">Signal</keyword>
<dbReference type="Proteomes" id="UP000007303">
    <property type="component" value="Unassembled WGS sequence"/>
</dbReference>
<reference evidence="3 5" key="1">
    <citation type="journal article" date="2004" name="Nature">
        <title>Genome duplication in the teleost fish Tetraodon nigroviridis reveals the early vertebrate proto-karyotype.</title>
        <authorList>
            <person name="Jaillon O."/>
            <person name="Aury J.-M."/>
            <person name="Brunet F."/>
            <person name="Petit J.-L."/>
            <person name="Stange-Thomann N."/>
            <person name="Mauceli E."/>
            <person name="Bouneau L."/>
            <person name="Fischer C."/>
            <person name="Ozouf-Costaz C."/>
            <person name="Bernot A."/>
            <person name="Nicaud S."/>
            <person name="Jaffe D."/>
            <person name="Fisher S."/>
            <person name="Lutfalla G."/>
            <person name="Dossat C."/>
            <person name="Segurens B."/>
            <person name="Dasilva C."/>
            <person name="Salanoubat M."/>
            <person name="Levy M."/>
            <person name="Boudet N."/>
            <person name="Castellano S."/>
            <person name="Anthouard V."/>
            <person name="Jubin C."/>
            <person name="Castelli V."/>
            <person name="Katinka M."/>
            <person name="Vacherie B."/>
            <person name="Biemont C."/>
            <person name="Skalli Z."/>
            <person name="Cattolico L."/>
            <person name="Poulain J."/>
            <person name="De Berardinis V."/>
            <person name="Cruaud C."/>
            <person name="Duprat S."/>
            <person name="Brottier P."/>
            <person name="Coutanceau J.-P."/>
            <person name="Gouzy J."/>
            <person name="Parra G."/>
            <person name="Lardier G."/>
            <person name="Chapple C."/>
            <person name="McKernan K.J."/>
            <person name="McEwan P."/>
            <person name="Bosak S."/>
            <person name="Kellis M."/>
            <person name="Volff J.-N."/>
            <person name="Guigo R."/>
            <person name="Zody M.C."/>
            <person name="Mesirov J."/>
            <person name="Lindblad-Toh K."/>
            <person name="Birren B."/>
            <person name="Nusbaum C."/>
            <person name="Kahn D."/>
            <person name="Robinson-Rechavi M."/>
            <person name="Laudet V."/>
            <person name="Schachter V."/>
            <person name="Quetier F."/>
            <person name="Saurin W."/>
            <person name="Scarpelli C."/>
            <person name="Wincker P."/>
            <person name="Lander E.S."/>
            <person name="Weissenbach J."/>
            <person name="Roest Crollius H."/>
        </authorList>
    </citation>
    <scope>NUCLEOTIDE SEQUENCE [LARGE SCALE GENOMIC DNA]</scope>
</reference>
<dbReference type="EMBL" id="CAAE01014637">
    <property type="protein sequence ID" value="CAG01278.1"/>
    <property type="molecule type" value="Genomic_DNA"/>
</dbReference>
<feature type="compositionally biased region" description="Polar residues" evidence="1">
    <location>
        <begin position="39"/>
        <end position="50"/>
    </location>
</feature>